<feature type="compositionally biased region" description="Pro residues" evidence="11">
    <location>
        <begin position="13"/>
        <end position="33"/>
    </location>
</feature>
<dbReference type="Proteomes" id="UP001244011">
    <property type="component" value="Unassembled WGS sequence"/>
</dbReference>
<dbReference type="RefSeq" id="XP_060283682.1">
    <property type="nucleotide sequence ID" value="XM_060427885.1"/>
</dbReference>
<dbReference type="PANTHER" id="PTHR31586:SF1">
    <property type="entry name" value="CYTOCHROME C OXIDASE ASSEMBLY PROTEIN COX20, MITOCHONDRIAL"/>
    <property type="match status" value="1"/>
</dbReference>
<evidence type="ECO:0000256" key="2">
    <source>
        <dbReference type="ARBA" id="ARBA00009575"/>
    </source>
</evidence>
<comment type="subcellular location">
    <subcellularLocation>
        <location evidence="1 9">Mitochondrion inner membrane</location>
    </subcellularLocation>
</comment>
<accession>A0AAJ0BZR0</accession>
<dbReference type="EMBL" id="MU839008">
    <property type="protein sequence ID" value="KAK1767469.1"/>
    <property type="molecule type" value="Genomic_DNA"/>
</dbReference>
<feature type="region of interest" description="Disordered" evidence="11">
    <location>
        <begin position="1"/>
        <end position="38"/>
    </location>
</feature>
<evidence type="ECO:0000256" key="11">
    <source>
        <dbReference type="SAM" id="MobiDB-lite"/>
    </source>
</evidence>
<evidence type="ECO:0000313" key="12">
    <source>
        <dbReference type="EMBL" id="KAK1767469.1"/>
    </source>
</evidence>
<evidence type="ECO:0000256" key="3">
    <source>
        <dbReference type="ARBA" id="ARBA00017689"/>
    </source>
</evidence>
<dbReference type="PANTHER" id="PTHR31586">
    <property type="entry name" value="CYTOCHROME C OXIDASE PROTEIN 20"/>
    <property type="match status" value="1"/>
</dbReference>
<keyword evidence="8 9" id="KW-0472">Membrane</keyword>
<evidence type="ECO:0000256" key="7">
    <source>
        <dbReference type="ARBA" id="ARBA00023128"/>
    </source>
</evidence>
<protein>
    <recommendedName>
        <fullName evidence="3 9">Cytochrome c oxidase assembly protein COX20, mitochondrial</fullName>
    </recommendedName>
</protein>
<evidence type="ECO:0000313" key="13">
    <source>
        <dbReference type="Proteomes" id="UP001244011"/>
    </source>
</evidence>
<evidence type="ECO:0000256" key="5">
    <source>
        <dbReference type="ARBA" id="ARBA00022792"/>
    </source>
</evidence>
<dbReference type="PIRSF" id="PIRSF007871">
    <property type="entry name" value="Cox20"/>
    <property type="match status" value="1"/>
</dbReference>
<keyword evidence="6" id="KW-1133">Transmembrane helix</keyword>
<dbReference type="AlphaFoldDB" id="A0AAJ0BZR0"/>
<dbReference type="GeneID" id="85311072"/>
<evidence type="ECO:0000256" key="9">
    <source>
        <dbReference type="PIRNR" id="PIRNR007871"/>
    </source>
</evidence>
<keyword evidence="4" id="KW-0812">Transmembrane</keyword>
<evidence type="ECO:0000256" key="6">
    <source>
        <dbReference type="ARBA" id="ARBA00022989"/>
    </source>
</evidence>
<comment type="similarity">
    <text evidence="2 9">Belongs to the COX20 family.</text>
</comment>
<organism evidence="12 13">
    <name type="scientific">Phialemonium atrogriseum</name>
    <dbReference type="NCBI Taxonomy" id="1093897"/>
    <lineage>
        <taxon>Eukaryota</taxon>
        <taxon>Fungi</taxon>
        <taxon>Dikarya</taxon>
        <taxon>Ascomycota</taxon>
        <taxon>Pezizomycotina</taxon>
        <taxon>Sordariomycetes</taxon>
        <taxon>Sordariomycetidae</taxon>
        <taxon>Cephalothecales</taxon>
        <taxon>Cephalothecaceae</taxon>
        <taxon>Phialemonium</taxon>
    </lineage>
</organism>
<dbReference type="InterPro" id="IPR022533">
    <property type="entry name" value="Cox20"/>
</dbReference>
<keyword evidence="7 9" id="KW-0496">Mitochondrion</keyword>
<evidence type="ECO:0000256" key="4">
    <source>
        <dbReference type="ARBA" id="ARBA00022692"/>
    </source>
</evidence>
<name>A0AAJ0BZR0_9PEZI</name>
<sequence>MAQDKPQDAGPQTPIPPAAPPTQAPSAPRPGPNQPLTLPTEEEIKQLKARLEQQQRATLGDAWRTIKADDFLSVHEYPCSRQGFLTGIGGGAAVGFLRFVMGSPVPRAANWAVGVGVAGAVAQFEFCQYRRRRERDKIKRVVEVYDRKQAETRQKEEERRRVERIREEEEARLKAQRRWYKFW</sequence>
<dbReference type="GO" id="GO:0005743">
    <property type="term" value="C:mitochondrial inner membrane"/>
    <property type="evidence" value="ECO:0007669"/>
    <property type="project" value="UniProtKB-SubCell"/>
</dbReference>
<proteinExistence type="inferred from homology"/>
<dbReference type="Pfam" id="PF12597">
    <property type="entry name" value="Cox20"/>
    <property type="match status" value="1"/>
</dbReference>
<comment type="caution">
    <text evidence="12">The sequence shown here is derived from an EMBL/GenBank/DDBJ whole genome shotgun (WGS) entry which is preliminary data.</text>
</comment>
<feature type="coiled-coil region" evidence="10">
    <location>
        <begin position="145"/>
        <end position="172"/>
    </location>
</feature>
<reference evidence="12" key="1">
    <citation type="submission" date="2023-06" db="EMBL/GenBank/DDBJ databases">
        <title>Genome-scale phylogeny and comparative genomics of the fungal order Sordariales.</title>
        <authorList>
            <consortium name="Lawrence Berkeley National Laboratory"/>
            <person name="Hensen N."/>
            <person name="Bonometti L."/>
            <person name="Westerberg I."/>
            <person name="Brannstrom I.O."/>
            <person name="Guillou S."/>
            <person name="Cros-Aarteil S."/>
            <person name="Calhoun S."/>
            <person name="Haridas S."/>
            <person name="Kuo A."/>
            <person name="Mondo S."/>
            <person name="Pangilinan J."/>
            <person name="Riley R."/>
            <person name="Labutti K."/>
            <person name="Andreopoulos B."/>
            <person name="Lipzen A."/>
            <person name="Chen C."/>
            <person name="Yanf M."/>
            <person name="Daum C."/>
            <person name="Ng V."/>
            <person name="Clum A."/>
            <person name="Steindorff A."/>
            <person name="Ohm R."/>
            <person name="Martin F."/>
            <person name="Silar P."/>
            <person name="Natvig D."/>
            <person name="Lalanne C."/>
            <person name="Gautier V."/>
            <person name="Ament-Velasquez S.L."/>
            <person name="Kruys A."/>
            <person name="Hutchinson M.I."/>
            <person name="Powell A.J."/>
            <person name="Barry K."/>
            <person name="Miller A.N."/>
            <person name="Grigoriev I.V."/>
            <person name="Debuchy R."/>
            <person name="Gladieux P."/>
            <person name="Thoren M.H."/>
            <person name="Johannesson H."/>
        </authorList>
    </citation>
    <scope>NUCLEOTIDE SEQUENCE</scope>
    <source>
        <strain evidence="12">8032-3</strain>
    </source>
</reference>
<evidence type="ECO:0000256" key="10">
    <source>
        <dbReference type="SAM" id="Coils"/>
    </source>
</evidence>
<keyword evidence="5 9" id="KW-0999">Mitochondrion inner membrane</keyword>
<evidence type="ECO:0000256" key="8">
    <source>
        <dbReference type="ARBA" id="ARBA00023136"/>
    </source>
</evidence>
<gene>
    <name evidence="12" type="ORF">QBC33DRAFT_538422</name>
</gene>
<comment type="function">
    <text evidence="9">Involved in the assembly of the cytochrome c oxidase complex.</text>
</comment>
<evidence type="ECO:0000256" key="1">
    <source>
        <dbReference type="ARBA" id="ARBA00004273"/>
    </source>
</evidence>
<keyword evidence="13" id="KW-1185">Reference proteome</keyword>
<dbReference type="GO" id="GO:0033617">
    <property type="term" value="P:mitochondrial respiratory chain complex IV assembly"/>
    <property type="evidence" value="ECO:0007669"/>
    <property type="project" value="InterPro"/>
</dbReference>
<keyword evidence="10" id="KW-0175">Coiled coil</keyword>